<dbReference type="PANTHER" id="PTHR37031">
    <property type="entry name" value="METALLOPHOSPHATASE BINDING DOMAIN PROTEIN"/>
    <property type="match status" value="1"/>
</dbReference>
<name>A0ABN2FBK5_9ACTN</name>
<dbReference type="InterPro" id="IPR038607">
    <property type="entry name" value="PhoD-like_sf"/>
</dbReference>
<sequence>MQLRLGPLLRYVDETRATVWVETSGPCEVEILGHRAPTWSVHGHHYALVLIEGLRPAGATEYEVRLNGDRVWPLENNPYGPSVIRTARADESFRLAFGSCRRSAPFDEEGIKEFGPDALVALAERMAEETDPLTAGDDVAWPDALLLLGDQVYADDPSDAVLAKLRAAHGGRMGSEVQDEIGNFEEYTWLYDDAWLNPAVRWLLSTVPLCMLLDDHDLRDDWNTSMTWRRWVTSQPWWHDRVVGAYASYWVYQHLGNLSPEQLEKDPTYAAMRALDNEDERSSYLDAFAWEADEDPASTRWSFYRDFGARSLGVRLVAVDSRCSRHLEPGERAMVDAHEWEWVRRHTVGATQPINHLLFASTLPFLLPPGLHHLEGWDEAISSGAWGPLGARMGEKIRQGMDLEHWASFRRSFDDVTDLLTDLVRGEDPPASVLMLSGDVHCSYLAQARLTTEDHPGTAIHQLTMSPFRNPIGKHFQLAFRFLGTRLMTALLHKLARSARVRDVAADWRTAYGPWFGNGVMTITVSGEAWTVQVDHAGVFRGRQRLERTLNFRRITLPSGFI</sequence>
<dbReference type="InterPro" id="IPR018946">
    <property type="entry name" value="PhoD-like_MPP"/>
</dbReference>
<dbReference type="RefSeq" id="WP_344112129.1">
    <property type="nucleotide sequence ID" value="NZ_BAAANE010000005.1"/>
</dbReference>
<feature type="domain" description="PhoD-like phosphatase metallophosphatase" evidence="1">
    <location>
        <begin position="142"/>
        <end position="253"/>
    </location>
</feature>
<reference evidence="3 4" key="1">
    <citation type="journal article" date="2019" name="Int. J. Syst. Evol. Microbiol.">
        <title>The Global Catalogue of Microorganisms (GCM) 10K type strain sequencing project: providing services to taxonomists for standard genome sequencing and annotation.</title>
        <authorList>
            <consortium name="The Broad Institute Genomics Platform"/>
            <consortium name="The Broad Institute Genome Sequencing Center for Infectious Disease"/>
            <person name="Wu L."/>
            <person name="Ma J."/>
        </authorList>
    </citation>
    <scope>NUCLEOTIDE SEQUENCE [LARGE SCALE GENOMIC DNA]</scope>
    <source>
        <strain evidence="3 4">JCM 14306</strain>
    </source>
</reference>
<dbReference type="Pfam" id="PF09423">
    <property type="entry name" value="PhoD"/>
    <property type="match status" value="1"/>
</dbReference>
<dbReference type="Proteomes" id="UP001501319">
    <property type="component" value="Unassembled WGS sequence"/>
</dbReference>
<evidence type="ECO:0000259" key="1">
    <source>
        <dbReference type="Pfam" id="PF09423"/>
    </source>
</evidence>
<protein>
    <submittedName>
        <fullName evidence="3">Alkaline phosphatase D family protein</fullName>
    </submittedName>
</protein>
<evidence type="ECO:0000313" key="4">
    <source>
        <dbReference type="Proteomes" id="UP001501319"/>
    </source>
</evidence>
<dbReference type="SUPFAM" id="SSF56300">
    <property type="entry name" value="Metallo-dependent phosphatases"/>
    <property type="match status" value="1"/>
</dbReference>
<dbReference type="Gene3D" id="3.60.21.70">
    <property type="entry name" value="PhoD-like phosphatase"/>
    <property type="match status" value="1"/>
</dbReference>
<dbReference type="InterPro" id="IPR029052">
    <property type="entry name" value="Metallo-depent_PP-like"/>
</dbReference>
<comment type="caution">
    <text evidence="3">The sequence shown here is derived from an EMBL/GenBank/DDBJ whole genome shotgun (WGS) entry which is preliminary data.</text>
</comment>
<dbReference type="PANTHER" id="PTHR37031:SF2">
    <property type="entry name" value="PHOD-LIKE PHOSPHATASE METALLOPHOSPHATASE DOMAIN-CONTAINING PROTEIN"/>
    <property type="match status" value="1"/>
</dbReference>
<organism evidence="3 4">
    <name type="scientific">Kribbella alba</name>
    <dbReference type="NCBI Taxonomy" id="190197"/>
    <lineage>
        <taxon>Bacteria</taxon>
        <taxon>Bacillati</taxon>
        <taxon>Actinomycetota</taxon>
        <taxon>Actinomycetes</taxon>
        <taxon>Propionibacteriales</taxon>
        <taxon>Kribbellaceae</taxon>
        <taxon>Kribbella</taxon>
    </lineage>
</organism>
<keyword evidence="4" id="KW-1185">Reference proteome</keyword>
<feature type="domain" description="DUF7800" evidence="2">
    <location>
        <begin position="2"/>
        <end position="84"/>
    </location>
</feature>
<gene>
    <name evidence="3" type="ORF">GCM10009744_31090</name>
</gene>
<dbReference type="EMBL" id="BAAANE010000005">
    <property type="protein sequence ID" value="GAA1639381.1"/>
    <property type="molecule type" value="Genomic_DNA"/>
</dbReference>
<proteinExistence type="predicted"/>
<evidence type="ECO:0000259" key="2">
    <source>
        <dbReference type="Pfam" id="PF25077"/>
    </source>
</evidence>
<evidence type="ECO:0000313" key="3">
    <source>
        <dbReference type="EMBL" id="GAA1639381.1"/>
    </source>
</evidence>
<accession>A0ABN2FBK5</accession>
<dbReference type="InterPro" id="IPR056702">
    <property type="entry name" value="DUF7800"/>
</dbReference>
<dbReference type="Pfam" id="PF25077">
    <property type="entry name" value="DUF7800"/>
    <property type="match status" value="1"/>
</dbReference>